<dbReference type="RefSeq" id="WP_055216072.1">
    <property type="nucleotide sequence ID" value="NZ_CZBU01000005.1"/>
</dbReference>
<keyword evidence="1" id="KW-1133">Transmembrane helix</keyword>
<evidence type="ECO:0008006" key="4">
    <source>
        <dbReference type="Google" id="ProtNLM"/>
    </source>
</evidence>
<name>A0A174Z3J3_9FIRM</name>
<feature type="transmembrane region" description="Helical" evidence="1">
    <location>
        <begin position="226"/>
        <end position="244"/>
    </location>
</feature>
<accession>A0A174Z3J3</accession>
<dbReference type="OrthoDB" id="10014506at2"/>
<protein>
    <recommendedName>
        <fullName evidence="4">ABC-2 family transporter protein</fullName>
    </recommendedName>
</protein>
<gene>
    <name evidence="2" type="ORF">ERS852490_02189</name>
</gene>
<evidence type="ECO:0000313" key="3">
    <source>
        <dbReference type="Proteomes" id="UP000095621"/>
    </source>
</evidence>
<feature type="transmembrane region" description="Helical" evidence="1">
    <location>
        <begin position="151"/>
        <end position="179"/>
    </location>
</feature>
<organism evidence="2 3">
    <name type="scientific">Lachnospira eligens</name>
    <dbReference type="NCBI Taxonomy" id="39485"/>
    <lineage>
        <taxon>Bacteria</taxon>
        <taxon>Bacillati</taxon>
        <taxon>Bacillota</taxon>
        <taxon>Clostridia</taxon>
        <taxon>Lachnospirales</taxon>
        <taxon>Lachnospiraceae</taxon>
        <taxon>Lachnospira</taxon>
    </lineage>
</organism>
<dbReference type="Proteomes" id="UP000095621">
    <property type="component" value="Unassembled WGS sequence"/>
</dbReference>
<feature type="transmembrane region" description="Helical" evidence="1">
    <location>
        <begin position="93"/>
        <end position="123"/>
    </location>
</feature>
<evidence type="ECO:0000256" key="1">
    <source>
        <dbReference type="SAM" id="Phobius"/>
    </source>
</evidence>
<feature type="transmembrane region" description="Helical" evidence="1">
    <location>
        <begin position="186"/>
        <end position="206"/>
    </location>
</feature>
<dbReference type="AlphaFoldDB" id="A0A174Z3J3"/>
<feature type="transmembrane region" description="Helical" evidence="1">
    <location>
        <begin position="47"/>
        <end position="72"/>
    </location>
</feature>
<keyword evidence="1" id="KW-0472">Membrane</keyword>
<proteinExistence type="predicted"/>
<reference evidence="2 3" key="1">
    <citation type="submission" date="2015-09" db="EMBL/GenBank/DDBJ databases">
        <authorList>
            <consortium name="Pathogen Informatics"/>
        </authorList>
    </citation>
    <scope>NUCLEOTIDE SEQUENCE [LARGE SCALE GENOMIC DNA]</scope>
    <source>
        <strain evidence="2 3">2789STDY5834875</strain>
    </source>
</reference>
<feature type="transmembrane region" description="Helical" evidence="1">
    <location>
        <begin position="7"/>
        <end position="27"/>
    </location>
</feature>
<evidence type="ECO:0000313" key="2">
    <source>
        <dbReference type="EMBL" id="CUQ78541.1"/>
    </source>
</evidence>
<dbReference type="EMBL" id="CZBU01000005">
    <property type="protein sequence ID" value="CUQ78541.1"/>
    <property type="molecule type" value="Genomic_DNA"/>
</dbReference>
<sequence length="251" mass="28853">MKKLKLLFNVSEAALTAAVFVLVTALVPMDIILKLVSQSVINGNPCLYDAFISVNISTIWRYVVPFVLFYVLYIQKYDLNSAIVIRRKNVRNVWINSQINMVVAAGFFSAYITVVTLIAGYLMTGKVYNWDEKFSKAFMATGDIVQNRPSLWLFIIAFVIEAFAILYVSGTLMMIMWWFTNNQWAGFLAALAVSSFENMAYMGFLTYYYKLRGNIYMNGVQIWRNILYPLILCLAVSLVTTVIIRRKDFFR</sequence>
<keyword evidence="1" id="KW-0812">Transmembrane</keyword>